<dbReference type="EMBL" id="KK119267">
    <property type="protein sequence ID" value="KFM75226.1"/>
    <property type="molecule type" value="Genomic_DNA"/>
</dbReference>
<evidence type="ECO:0000313" key="2">
    <source>
        <dbReference type="EMBL" id="KFM75226.1"/>
    </source>
</evidence>
<proteinExistence type="predicted"/>
<protein>
    <submittedName>
        <fullName evidence="2">Uncharacterized protein</fullName>
    </submittedName>
</protein>
<dbReference type="AlphaFoldDB" id="A0A087UCY7"/>
<feature type="region of interest" description="Disordered" evidence="1">
    <location>
        <begin position="26"/>
        <end position="48"/>
    </location>
</feature>
<keyword evidence="3" id="KW-1185">Reference proteome</keyword>
<evidence type="ECO:0000313" key="3">
    <source>
        <dbReference type="Proteomes" id="UP000054359"/>
    </source>
</evidence>
<reference evidence="2 3" key="1">
    <citation type="submission" date="2013-11" db="EMBL/GenBank/DDBJ databases">
        <title>Genome sequencing of Stegodyphus mimosarum.</title>
        <authorList>
            <person name="Bechsgaard J."/>
        </authorList>
    </citation>
    <scope>NUCLEOTIDE SEQUENCE [LARGE SCALE GENOMIC DNA]</scope>
</reference>
<evidence type="ECO:0000256" key="1">
    <source>
        <dbReference type="SAM" id="MobiDB-lite"/>
    </source>
</evidence>
<organism evidence="2 3">
    <name type="scientific">Stegodyphus mimosarum</name>
    <name type="common">African social velvet spider</name>
    <dbReference type="NCBI Taxonomy" id="407821"/>
    <lineage>
        <taxon>Eukaryota</taxon>
        <taxon>Metazoa</taxon>
        <taxon>Ecdysozoa</taxon>
        <taxon>Arthropoda</taxon>
        <taxon>Chelicerata</taxon>
        <taxon>Arachnida</taxon>
        <taxon>Araneae</taxon>
        <taxon>Araneomorphae</taxon>
        <taxon>Entelegynae</taxon>
        <taxon>Eresoidea</taxon>
        <taxon>Eresidae</taxon>
        <taxon>Stegodyphus</taxon>
    </lineage>
</organism>
<gene>
    <name evidence="2" type="ORF">X975_01227</name>
</gene>
<accession>A0A087UCY7</accession>
<sequence>MSSNCLSQTTVRDVDVTEWRVKSGDVGGAASSVVAETSSDLGPAPMLL</sequence>
<name>A0A087UCY7_STEMI</name>
<dbReference type="Proteomes" id="UP000054359">
    <property type="component" value="Unassembled WGS sequence"/>
</dbReference>
<feature type="non-terminal residue" evidence="2">
    <location>
        <position position="48"/>
    </location>
</feature>